<proteinExistence type="predicted"/>
<sequence>MVMALVKSQTSLASQARWQGHQAMLAEMLVDLEAELARRNDQHDQLTRRYERLERQTDDLTNPETVRGRKLLADYERLSELHARSDEEIDELENQVLEPLRDIQEVLRKLVA</sequence>
<gene>
    <name evidence="2" type="ORF">ORD21_03510</name>
</gene>
<accession>A0ABU4DNI9</accession>
<dbReference type="EMBL" id="JAPMIV010000003">
    <property type="protein sequence ID" value="MDV6373664.1"/>
    <property type="molecule type" value="Genomic_DNA"/>
</dbReference>
<evidence type="ECO:0000313" key="3">
    <source>
        <dbReference type="Proteomes" id="UP001276150"/>
    </source>
</evidence>
<keyword evidence="1" id="KW-0175">Coiled coil</keyword>
<dbReference type="RefSeq" id="WP_317638971.1">
    <property type="nucleotide sequence ID" value="NZ_JAPMIV010000003.1"/>
</dbReference>
<dbReference type="Proteomes" id="UP001276150">
    <property type="component" value="Unassembled WGS sequence"/>
</dbReference>
<reference evidence="2 3" key="1">
    <citation type="submission" date="2022-11" db="EMBL/GenBank/DDBJ databases">
        <title>Deinococcus ZS9-10, Low Temperature and Draught-tolerating, UV-resistant Bacteria from Continental Antarctica.</title>
        <authorList>
            <person name="Cheng L."/>
        </authorList>
    </citation>
    <scope>NUCLEOTIDE SEQUENCE [LARGE SCALE GENOMIC DNA]</scope>
    <source>
        <strain evidence="2 3">ZS9-10</strain>
    </source>
</reference>
<comment type="caution">
    <text evidence="2">The sequence shown here is derived from an EMBL/GenBank/DDBJ whole genome shotgun (WGS) entry which is preliminary data.</text>
</comment>
<keyword evidence="3" id="KW-1185">Reference proteome</keyword>
<evidence type="ECO:0008006" key="4">
    <source>
        <dbReference type="Google" id="ProtNLM"/>
    </source>
</evidence>
<organism evidence="2 3">
    <name type="scientific">Deinococcus arenicola</name>
    <dbReference type="NCBI Taxonomy" id="2994950"/>
    <lineage>
        <taxon>Bacteria</taxon>
        <taxon>Thermotogati</taxon>
        <taxon>Deinococcota</taxon>
        <taxon>Deinococci</taxon>
        <taxon>Deinococcales</taxon>
        <taxon>Deinococcaceae</taxon>
        <taxon>Deinococcus</taxon>
    </lineage>
</organism>
<evidence type="ECO:0000256" key="1">
    <source>
        <dbReference type="SAM" id="Coils"/>
    </source>
</evidence>
<feature type="coiled-coil region" evidence="1">
    <location>
        <begin position="29"/>
        <end position="95"/>
    </location>
</feature>
<protein>
    <recommendedName>
        <fullName evidence="4">DUF342 domain-containing protein</fullName>
    </recommendedName>
</protein>
<name>A0ABU4DNI9_9DEIO</name>
<evidence type="ECO:0000313" key="2">
    <source>
        <dbReference type="EMBL" id="MDV6373664.1"/>
    </source>
</evidence>